<comment type="function">
    <text evidence="1 5">Hydrolyzes acetyl esters in homogalacturonan regions of pectin. In type I primary cell wall, galacturonic acid residues of pectin can be acetylated at the O-2 and O-3 positions. Decreasing the degree of acetylation of pectin gels in vitro alters their physical properties.</text>
</comment>
<evidence type="ECO:0000256" key="2">
    <source>
        <dbReference type="ARBA" id="ARBA00004191"/>
    </source>
</evidence>
<dbReference type="AlphaFoldDB" id="A0A5J9TRH0"/>
<accession>A0A5J9TRH0</accession>
<keyword evidence="5" id="KW-0961">Cell wall biogenesis/degradation</keyword>
<dbReference type="Gramene" id="TVU13855">
    <property type="protein sequence ID" value="TVU13855"/>
    <property type="gene ID" value="EJB05_37286"/>
</dbReference>
<organism evidence="6 7">
    <name type="scientific">Eragrostis curvula</name>
    <name type="common">weeping love grass</name>
    <dbReference type="NCBI Taxonomy" id="38414"/>
    <lineage>
        <taxon>Eukaryota</taxon>
        <taxon>Viridiplantae</taxon>
        <taxon>Streptophyta</taxon>
        <taxon>Embryophyta</taxon>
        <taxon>Tracheophyta</taxon>
        <taxon>Spermatophyta</taxon>
        <taxon>Magnoliopsida</taxon>
        <taxon>Liliopsida</taxon>
        <taxon>Poales</taxon>
        <taxon>Poaceae</taxon>
        <taxon>PACMAD clade</taxon>
        <taxon>Chloridoideae</taxon>
        <taxon>Eragrostideae</taxon>
        <taxon>Eragrostidinae</taxon>
        <taxon>Eragrostis</taxon>
    </lineage>
</organism>
<comment type="subcellular location">
    <subcellularLocation>
        <location evidence="2 5">Secreted</location>
        <location evidence="2 5">Cell wall</location>
    </subcellularLocation>
</comment>
<dbReference type="OrthoDB" id="1703246at2759"/>
<dbReference type="GO" id="GO:0071555">
    <property type="term" value="P:cell wall organization"/>
    <property type="evidence" value="ECO:0007669"/>
    <property type="project" value="UniProtKB-KW"/>
</dbReference>
<evidence type="ECO:0000256" key="3">
    <source>
        <dbReference type="ARBA" id="ARBA00005784"/>
    </source>
</evidence>
<dbReference type="EC" id="3.1.1.-" evidence="5"/>
<dbReference type="InterPro" id="IPR004963">
    <property type="entry name" value="PAE/NOTUM"/>
</dbReference>
<name>A0A5J9TRH0_9POAL</name>
<comment type="caution">
    <text evidence="6">The sequence shown here is derived from an EMBL/GenBank/DDBJ whole genome shotgun (WGS) entry which is preliminary data.</text>
</comment>
<keyword evidence="7" id="KW-1185">Reference proteome</keyword>
<sequence length="58" mass="6544">MRAVRRETVCLDGSPPGYQLQRGFRSGARNWLIYFQKLLQLACEGGRKNMSLATLLDG</sequence>
<keyword evidence="4 5" id="KW-0134">Cell wall</keyword>
<gene>
    <name evidence="6" type="ORF">EJB05_37286</name>
</gene>
<protein>
    <recommendedName>
        <fullName evidence="5">Pectin acetylesterase</fullName>
        <ecNumber evidence="5">3.1.1.-</ecNumber>
    </recommendedName>
</protein>
<dbReference type="Pfam" id="PF03283">
    <property type="entry name" value="PAE"/>
    <property type="match status" value="1"/>
</dbReference>
<proteinExistence type="inferred from homology"/>
<reference evidence="6 7" key="1">
    <citation type="journal article" date="2019" name="Sci. Rep.">
        <title>A high-quality genome of Eragrostis curvula grass provides insights into Poaceae evolution and supports new strategies to enhance forage quality.</title>
        <authorList>
            <person name="Carballo J."/>
            <person name="Santos B.A.C.M."/>
            <person name="Zappacosta D."/>
            <person name="Garbus I."/>
            <person name="Selva J.P."/>
            <person name="Gallo C.A."/>
            <person name="Diaz A."/>
            <person name="Albertini E."/>
            <person name="Caccamo M."/>
            <person name="Echenique V."/>
        </authorList>
    </citation>
    <scope>NUCLEOTIDE SEQUENCE [LARGE SCALE GENOMIC DNA]</scope>
    <source>
        <strain evidence="7">cv. Victoria</strain>
        <tissue evidence="6">Leaf</tissue>
    </source>
</reference>
<evidence type="ECO:0000256" key="1">
    <source>
        <dbReference type="ARBA" id="ARBA00003534"/>
    </source>
</evidence>
<keyword evidence="5" id="KW-0378">Hydrolase</keyword>
<comment type="similarity">
    <text evidence="3 5">Belongs to the pectinacetylesterase family.</text>
</comment>
<keyword evidence="5" id="KW-0964">Secreted</keyword>
<dbReference type="EMBL" id="RWGY01000031">
    <property type="protein sequence ID" value="TVU13855.1"/>
    <property type="molecule type" value="Genomic_DNA"/>
</dbReference>
<dbReference type="Proteomes" id="UP000324897">
    <property type="component" value="Unassembled WGS sequence"/>
</dbReference>
<evidence type="ECO:0000313" key="6">
    <source>
        <dbReference type="EMBL" id="TVU13855.1"/>
    </source>
</evidence>
<dbReference type="GO" id="GO:0016787">
    <property type="term" value="F:hydrolase activity"/>
    <property type="evidence" value="ECO:0007669"/>
    <property type="project" value="UniProtKB-KW"/>
</dbReference>
<evidence type="ECO:0000256" key="4">
    <source>
        <dbReference type="ARBA" id="ARBA00022512"/>
    </source>
</evidence>
<evidence type="ECO:0000256" key="5">
    <source>
        <dbReference type="RuleBase" id="RU363114"/>
    </source>
</evidence>
<evidence type="ECO:0000313" key="7">
    <source>
        <dbReference type="Proteomes" id="UP000324897"/>
    </source>
</evidence>